<feature type="transmembrane region" description="Helical" evidence="3">
    <location>
        <begin position="6"/>
        <end position="30"/>
    </location>
</feature>
<dbReference type="AlphaFoldDB" id="A0A9K3NIJ7"/>
<gene>
    <name evidence="4" type="ORF">HanXRQr2_Chr06g0242951</name>
</gene>
<keyword evidence="3" id="KW-1133">Transmembrane helix</keyword>
<accession>A0A9K3NIJ7</accession>
<dbReference type="PANTHER" id="PTHR32295:SF222">
    <property type="entry name" value="IQ MOTIF, EF-HAND BINDING SITE-RELATED"/>
    <property type="match status" value="1"/>
</dbReference>
<dbReference type="EMBL" id="MNCJ02000321">
    <property type="protein sequence ID" value="KAF5800990.1"/>
    <property type="molecule type" value="Genomic_DNA"/>
</dbReference>
<evidence type="ECO:0000256" key="3">
    <source>
        <dbReference type="SAM" id="Phobius"/>
    </source>
</evidence>
<evidence type="ECO:0000256" key="2">
    <source>
        <dbReference type="ARBA" id="ARBA00024341"/>
    </source>
</evidence>
<dbReference type="PROSITE" id="PS50096">
    <property type="entry name" value="IQ"/>
    <property type="match status" value="2"/>
</dbReference>
<organism evidence="4 5">
    <name type="scientific">Helianthus annuus</name>
    <name type="common">Common sunflower</name>
    <dbReference type="NCBI Taxonomy" id="4232"/>
    <lineage>
        <taxon>Eukaryota</taxon>
        <taxon>Viridiplantae</taxon>
        <taxon>Streptophyta</taxon>
        <taxon>Embryophyta</taxon>
        <taxon>Tracheophyta</taxon>
        <taxon>Spermatophyta</taxon>
        <taxon>Magnoliopsida</taxon>
        <taxon>eudicotyledons</taxon>
        <taxon>Gunneridae</taxon>
        <taxon>Pentapetalae</taxon>
        <taxon>asterids</taxon>
        <taxon>campanulids</taxon>
        <taxon>Asterales</taxon>
        <taxon>Asteraceae</taxon>
        <taxon>Asteroideae</taxon>
        <taxon>Heliantheae alliance</taxon>
        <taxon>Heliantheae</taxon>
        <taxon>Helianthus</taxon>
    </lineage>
</organism>
<evidence type="ECO:0000313" key="4">
    <source>
        <dbReference type="EMBL" id="KAF5800990.1"/>
    </source>
</evidence>
<keyword evidence="1" id="KW-0112">Calmodulin-binding</keyword>
<name>A0A9K3NIJ7_HELAN</name>
<dbReference type="Pfam" id="PF00612">
    <property type="entry name" value="IQ"/>
    <property type="match status" value="1"/>
</dbReference>
<keyword evidence="5" id="KW-1185">Reference proteome</keyword>
<dbReference type="InterPro" id="IPR000048">
    <property type="entry name" value="IQ_motif_EF-hand-BS"/>
</dbReference>
<comment type="caution">
    <text evidence="4">The sequence shown here is derived from an EMBL/GenBank/DDBJ whole genome shotgun (WGS) entry which is preliminary data.</text>
</comment>
<sequence>MLLDMFGIYTCLIFVYLHSTFTFILFMGIIRLQALVRGHLVRRQAVVTLRCMRAIIEFQALTRGRMVRLTNGQLLKNRLQQHLWSKLFCLFWVTLLKYGTTLGMRISLACQKKGR</sequence>
<dbReference type="Proteomes" id="UP000215914">
    <property type="component" value="Unassembled WGS sequence"/>
</dbReference>
<protein>
    <submittedName>
        <fullName evidence="4">IQ motif, EF-hand binding protein</fullName>
    </submittedName>
</protein>
<reference evidence="4" key="1">
    <citation type="journal article" date="2017" name="Nature">
        <title>The sunflower genome provides insights into oil metabolism, flowering and Asterid evolution.</title>
        <authorList>
            <person name="Badouin H."/>
            <person name="Gouzy J."/>
            <person name="Grassa C.J."/>
            <person name="Murat F."/>
            <person name="Staton S.E."/>
            <person name="Cottret L."/>
            <person name="Lelandais-Briere C."/>
            <person name="Owens G.L."/>
            <person name="Carrere S."/>
            <person name="Mayjonade B."/>
            <person name="Legrand L."/>
            <person name="Gill N."/>
            <person name="Kane N.C."/>
            <person name="Bowers J.E."/>
            <person name="Hubner S."/>
            <person name="Bellec A."/>
            <person name="Berard A."/>
            <person name="Berges H."/>
            <person name="Blanchet N."/>
            <person name="Boniface M.C."/>
            <person name="Brunel D."/>
            <person name="Catrice O."/>
            <person name="Chaidir N."/>
            <person name="Claudel C."/>
            <person name="Donnadieu C."/>
            <person name="Faraut T."/>
            <person name="Fievet G."/>
            <person name="Helmstetter N."/>
            <person name="King M."/>
            <person name="Knapp S.J."/>
            <person name="Lai Z."/>
            <person name="Le Paslier M.C."/>
            <person name="Lippi Y."/>
            <person name="Lorenzon L."/>
            <person name="Mandel J.R."/>
            <person name="Marage G."/>
            <person name="Marchand G."/>
            <person name="Marquand E."/>
            <person name="Bret-Mestries E."/>
            <person name="Morien E."/>
            <person name="Nambeesan S."/>
            <person name="Nguyen T."/>
            <person name="Pegot-Espagnet P."/>
            <person name="Pouilly N."/>
            <person name="Raftis F."/>
            <person name="Sallet E."/>
            <person name="Schiex T."/>
            <person name="Thomas J."/>
            <person name="Vandecasteele C."/>
            <person name="Vares D."/>
            <person name="Vear F."/>
            <person name="Vautrin S."/>
            <person name="Crespi M."/>
            <person name="Mangin B."/>
            <person name="Burke J.M."/>
            <person name="Salse J."/>
            <person name="Munos S."/>
            <person name="Vincourt P."/>
            <person name="Rieseberg L.H."/>
            <person name="Langlade N.B."/>
        </authorList>
    </citation>
    <scope>NUCLEOTIDE SEQUENCE</scope>
    <source>
        <tissue evidence="4">Leaves</tissue>
    </source>
</reference>
<keyword evidence="3" id="KW-0472">Membrane</keyword>
<dbReference type="Gramene" id="mRNA:HanXRQr2_Chr06g0242951">
    <property type="protein sequence ID" value="mRNA:HanXRQr2_Chr06g0242951"/>
    <property type="gene ID" value="HanXRQr2_Chr06g0242951"/>
</dbReference>
<evidence type="ECO:0000313" key="5">
    <source>
        <dbReference type="Proteomes" id="UP000215914"/>
    </source>
</evidence>
<reference evidence="4" key="2">
    <citation type="submission" date="2020-06" db="EMBL/GenBank/DDBJ databases">
        <title>Helianthus annuus Genome sequencing and assembly Release 2.</title>
        <authorList>
            <person name="Gouzy J."/>
            <person name="Langlade N."/>
            <person name="Munos S."/>
        </authorList>
    </citation>
    <scope>NUCLEOTIDE SEQUENCE</scope>
    <source>
        <tissue evidence="4">Leaves</tissue>
    </source>
</reference>
<dbReference type="GO" id="GO:0005516">
    <property type="term" value="F:calmodulin binding"/>
    <property type="evidence" value="ECO:0007669"/>
    <property type="project" value="UniProtKB-KW"/>
</dbReference>
<comment type="similarity">
    <text evidence="2">Belongs to the IQD family.</text>
</comment>
<proteinExistence type="inferred from homology"/>
<dbReference type="PANTHER" id="PTHR32295">
    <property type="entry name" value="IQ-DOMAIN 5-RELATED"/>
    <property type="match status" value="1"/>
</dbReference>
<evidence type="ECO:0000256" key="1">
    <source>
        <dbReference type="ARBA" id="ARBA00022860"/>
    </source>
</evidence>
<keyword evidence="3" id="KW-0812">Transmembrane</keyword>